<comment type="cofactor">
    <cofactor evidence="12 13 14">
        <name>Zn(2+)</name>
        <dbReference type="ChEBI" id="CHEBI:29105"/>
    </cofactor>
    <text evidence="12 13 14">Binds 1 zinc ion per monomer.</text>
</comment>
<evidence type="ECO:0000256" key="3">
    <source>
        <dbReference type="ARBA" id="ARBA00022679"/>
    </source>
</evidence>
<evidence type="ECO:0000256" key="11">
    <source>
        <dbReference type="ARBA" id="ARBA00023163"/>
    </source>
</evidence>
<feature type="domain" description="Toprim" evidence="16">
    <location>
        <begin position="258"/>
        <end position="341"/>
    </location>
</feature>
<keyword evidence="15" id="KW-0175">Coiled coil</keyword>
<dbReference type="GO" id="GO:0003677">
    <property type="term" value="F:DNA binding"/>
    <property type="evidence" value="ECO:0007669"/>
    <property type="project" value="UniProtKB-KW"/>
</dbReference>
<keyword evidence="10 12" id="KW-0238">DNA-binding</keyword>
<feature type="zinc finger region" description="CHC2-type" evidence="12 14">
    <location>
        <begin position="34"/>
        <end position="58"/>
    </location>
</feature>
<evidence type="ECO:0000256" key="10">
    <source>
        <dbReference type="ARBA" id="ARBA00023125"/>
    </source>
</evidence>
<dbReference type="Gene3D" id="3.90.580.10">
    <property type="entry name" value="Zinc finger, CHC2-type domain"/>
    <property type="match status" value="1"/>
</dbReference>
<dbReference type="Pfam" id="PF08275">
    <property type="entry name" value="DNAG_N"/>
    <property type="match status" value="1"/>
</dbReference>
<dbReference type="GO" id="GO:0000428">
    <property type="term" value="C:DNA-directed RNA polymerase complex"/>
    <property type="evidence" value="ECO:0007669"/>
    <property type="project" value="UniProtKB-KW"/>
</dbReference>
<dbReference type="InterPro" id="IPR036977">
    <property type="entry name" value="DNA_primase_Znf_CHC2"/>
</dbReference>
<comment type="domain">
    <text evidence="12">Contains an N-terminal zinc-binding domain, a central core domain that contains the primase activity, and a C-terminal DnaB-binding domain.</text>
</comment>
<evidence type="ECO:0000256" key="15">
    <source>
        <dbReference type="SAM" id="Coils"/>
    </source>
</evidence>
<dbReference type="InterPro" id="IPR013264">
    <property type="entry name" value="DNAG_N"/>
</dbReference>
<accession>A0A2H0NE33</accession>
<keyword evidence="1 12" id="KW-0240">DNA-directed RNA polymerase</keyword>
<dbReference type="EC" id="2.7.7.101" evidence="12"/>
<evidence type="ECO:0000256" key="9">
    <source>
        <dbReference type="ARBA" id="ARBA00022842"/>
    </source>
</evidence>
<keyword evidence="11 12" id="KW-0804">Transcription</keyword>
<keyword evidence="6 12" id="KW-0479">Metal-binding</keyword>
<dbReference type="AlphaFoldDB" id="A0A2H0NE33"/>
<dbReference type="InterPro" id="IPR002694">
    <property type="entry name" value="Znf_CHC2"/>
</dbReference>
<evidence type="ECO:0000313" key="17">
    <source>
        <dbReference type="EMBL" id="PIR07160.1"/>
    </source>
</evidence>
<sequence length="595" mass="68430">MDNIEEIKSKLDIVDVISGYLPLKQTGGNFKARCPFHNEKTPSFMVSREKQIWHCFGCSKGGDLISFVQEHEGISFAETLRLLASKANVTLSGYQSSPREDYSRLYEVNKAAVQFYQNKLQQKNEVTRKVFDYLSKRKIIAESINIWQLGLSGEGWDELYHYLLKQGFKDEEIFQAGLILKKKEGSGYIDRFRKRLMFPIGDLQGRIVAFTSRTLTGIAYDEEDFGGKYINSPQTVIYDKSKVLYGWHLARTAIRQKKYLIIVEGNMDAIAAFQAGTKNVVAVSGTALTSQHVKLIKRYTENVILAFDGDAAGSQAVFRSIALGWKEDLNLKILVLPKGKDPADIIKEDQPSWREAIKNSIPVMDYYFRRIMFGVDLSRSDHKKIAVRKLLPIIKFLKSKVEQAHYLKLLADKLQLPLEILQQDLIGAKSFLDNRESEFIKTTEEKKDPLCLASEHLLALIFYSPVYLIKAIAEIEPEIISPSLQPLYSKVIIYYTKHQHLTHFIDYPELNDEERSDWIKLSLSGESNYSNSSDRELETDFLNIIFNIKNRFLGQERQKLIQQLRQAELSRDTAQQDVLIHKINLLNKEVHKLQR</sequence>
<dbReference type="InterPro" id="IPR019475">
    <property type="entry name" value="DNA_primase_DnaB-bd"/>
</dbReference>
<dbReference type="GO" id="GO:0006269">
    <property type="term" value="P:DNA replication, synthesis of primer"/>
    <property type="evidence" value="ECO:0007669"/>
    <property type="project" value="UniProtKB-UniRule"/>
</dbReference>
<dbReference type="GO" id="GO:1990077">
    <property type="term" value="C:primosome complex"/>
    <property type="evidence" value="ECO:0007669"/>
    <property type="project" value="UniProtKB-KW"/>
</dbReference>
<gene>
    <name evidence="12" type="primary">dnaG</name>
    <name evidence="17" type="ORF">COV55_01900</name>
</gene>
<dbReference type="PIRSF" id="PIRSF002811">
    <property type="entry name" value="DnaG"/>
    <property type="match status" value="1"/>
</dbReference>
<evidence type="ECO:0000256" key="5">
    <source>
        <dbReference type="ARBA" id="ARBA00022705"/>
    </source>
</evidence>
<dbReference type="Pfam" id="PF13155">
    <property type="entry name" value="Toprim_2"/>
    <property type="match status" value="1"/>
</dbReference>
<evidence type="ECO:0000256" key="8">
    <source>
        <dbReference type="ARBA" id="ARBA00022833"/>
    </source>
</evidence>
<keyword evidence="7 12" id="KW-0863">Zinc-finger</keyword>
<dbReference type="Gene3D" id="3.90.980.10">
    <property type="entry name" value="DNA primase, catalytic core, N-terminal domain"/>
    <property type="match status" value="1"/>
</dbReference>
<dbReference type="HAMAP" id="MF_00974">
    <property type="entry name" value="DNA_primase_DnaG"/>
    <property type="match status" value="1"/>
</dbReference>
<dbReference type="SMART" id="SM00493">
    <property type="entry name" value="TOPRIM"/>
    <property type="match status" value="1"/>
</dbReference>
<dbReference type="InterPro" id="IPR037068">
    <property type="entry name" value="DNA_primase_core_N_sf"/>
</dbReference>
<feature type="coiled-coil region" evidence="15">
    <location>
        <begin position="550"/>
        <end position="577"/>
    </location>
</feature>
<dbReference type="Proteomes" id="UP000230564">
    <property type="component" value="Unassembled WGS sequence"/>
</dbReference>
<evidence type="ECO:0000256" key="6">
    <source>
        <dbReference type="ARBA" id="ARBA00022723"/>
    </source>
</evidence>
<evidence type="ECO:0000256" key="2">
    <source>
        <dbReference type="ARBA" id="ARBA00022515"/>
    </source>
</evidence>
<dbReference type="InterPro" id="IPR006295">
    <property type="entry name" value="DNA_primase_DnaG"/>
</dbReference>
<comment type="caution">
    <text evidence="17">The sequence shown here is derived from an EMBL/GenBank/DDBJ whole genome shotgun (WGS) entry which is preliminary data.</text>
</comment>
<evidence type="ECO:0000256" key="12">
    <source>
        <dbReference type="HAMAP-Rule" id="MF_00974"/>
    </source>
</evidence>
<dbReference type="GO" id="GO:0003899">
    <property type="term" value="F:DNA-directed RNA polymerase activity"/>
    <property type="evidence" value="ECO:0007669"/>
    <property type="project" value="UniProtKB-UniRule"/>
</dbReference>
<evidence type="ECO:0000259" key="16">
    <source>
        <dbReference type="PROSITE" id="PS50880"/>
    </source>
</evidence>
<dbReference type="PROSITE" id="PS50880">
    <property type="entry name" value="TOPRIM"/>
    <property type="match status" value="1"/>
</dbReference>
<keyword evidence="4 12" id="KW-0548">Nucleotidyltransferase</keyword>
<dbReference type="NCBIfam" id="TIGR01391">
    <property type="entry name" value="dnaG"/>
    <property type="match status" value="1"/>
</dbReference>
<evidence type="ECO:0000256" key="1">
    <source>
        <dbReference type="ARBA" id="ARBA00022478"/>
    </source>
</evidence>
<dbReference type="PANTHER" id="PTHR30313">
    <property type="entry name" value="DNA PRIMASE"/>
    <property type="match status" value="1"/>
</dbReference>
<comment type="function">
    <text evidence="12 13">RNA polymerase that catalyzes the synthesis of short RNA molecules used as primers for DNA polymerase during DNA replication.</text>
</comment>
<reference evidence="17 18" key="1">
    <citation type="submission" date="2017-09" db="EMBL/GenBank/DDBJ databases">
        <title>Depth-based differentiation of microbial function through sediment-hosted aquifers and enrichment of novel symbionts in the deep terrestrial subsurface.</title>
        <authorList>
            <person name="Probst A.J."/>
            <person name="Ladd B."/>
            <person name="Jarett J.K."/>
            <person name="Geller-Mcgrath D.E."/>
            <person name="Sieber C.M."/>
            <person name="Emerson J.B."/>
            <person name="Anantharaman K."/>
            <person name="Thomas B.C."/>
            <person name="Malmstrom R."/>
            <person name="Stieglmeier M."/>
            <person name="Klingl A."/>
            <person name="Woyke T."/>
            <person name="Ryan C.M."/>
            <person name="Banfield J.F."/>
        </authorList>
    </citation>
    <scope>NUCLEOTIDE SEQUENCE [LARGE SCALE GENOMIC DNA]</scope>
    <source>
        <strain evidence="17">CG11_big_fil_rev_8_21_14_0_20_36_20</strain>
    </source>
</reference>
<comment type="subunit">
    <text evidence="12">Monomer. Interacts with DnaB.</text>
</comment>
<keyword evidence="9" id="KW-0460">Magnesium</keyword>
<keyword evidence="8 12" id="KW-0862">Zinc</keyword>
<dbReference type="FunFam" id="3.90.580.10:FF:000001">
    <property type="entry name" value="DNA primase"/>
    <property type="match status" value="1"/>
</dbReference>
<comment type="similarity">
    <text evidence="12 13">Belongs to the DnaG primase family.</text>
</comment>
<dbReference type="CDD" id="cd03364">
    <property type="entry name" value="TOPRIM_DnaG_primases"/>
    <property type="match status" value="1"/>
</dbReference>
<keyword evidence="3 12" id="KW-0808">Transferase</keyword>
<keyword evidence="5 12" id="KW-0235">DNA replication</keyword>
<evidence type="ECO:0000256" key="14">
    <source>
        <dbReference type="PIRSR" id="PIRSR002811-1"/>
    </source>
</evidence>
<evidence type="ECO:0000256" key="13">
    <source>
        <dbReference type="PIRNR" id="PIRNR002811"/>
    </source>
</evidence>
<dbReference type="InterPro" id="IPR034151">
    <property type="entry name" value="TOPRIM_DnaG_bac"/>
</dbReference>
<evidence type="ECO:0000313" key="18">
    <source>
        <dbReference type="Proteomes" id="UP000230564"/>
    </source>
</evidence>
<dbReference type="InterPro" id="IPR030846">
    <property type="entry name" value="DnaG_bac"/>
</dbReference>
<dbReference type="GO" id="GO:0008270">
    <property type="term" value="F:zinc ion binding"/>
    <property type="evidence" value="ECO:0007669"/>
    <property type="project" value="UniProtKB-UniRule"/>
</dbReference>
<dbReference type="SUPFAM" id="SSF57783">
    <property type="entry name" value="Zinc beta-ribbon"/>
    <property type="match status" value="1"/>
</dbReference>
<name>A0A2H0NE33_9BACT</name>
<evidence type="ECO:0000256" key="4">
    <source>
        <dbReference type="ARBA" id="ARBA00022695"/>
    </source>
</evidence>
<dbReference type="Gene3D" id="3.40.1360.10">
    <property type="match status" value="1"/>
</dbReference>
<protein>
    <recommendedName>
        <fullName evidence="12 13">DNA primase</fullName>
        <ecNumber evidence="12">2.7.7.101</ecNumber>
    </recommendedName>
</protein>
<dbReference type="Pfam" id="PF01807">
    <property type="entry name" value="Zn_ribbon_DnaG"/>
    <property type="match status" value="1"/>
</dbReference>
<organism evidence="17 18">
    <name type="scientific">Candidatus Komeilibacteria bacterium CG11_big_fil_rev_8_21_14_0_20_36_20</name>
    <dbReference type="NCBI Taxonomy" id="1974477"/>
    <lineage>
        <taxon>Bacteria</taxon>
        <taxon>Candidatus Komeiliibacteriota</taxon>
    </lineage>
</organism>
<dbReference type="Pfam" id="PF10410">
    <property type="entry name" value="DnaB_bind"/>
    <property type="match status" value="1"/>
</dbReference>
<dbReference type="PANTHER" id="PTHR30313:SF2">
    <property type="entry name" value="DNA PRIMASE"/>
    <property type="match status" value="1"/>
</dbReference>
<dbReference type="InterPro" id="IPR050219">
    <property type="entry name" value="DnaG_primase"/>
</dbReference>
<dbReference type="GO" id="GO:0005737">
    <property type="term" value="C:cytoplasm"/>
    <property type="evidence" value="ECO:0007669"/>
    <property type="project" value="TreeGrafter"/>
</dbReference>
<keyword evidence="2 12" id="KW-0639">Primosome</keyword>
<proteinExistence type="inferred from homology"/>
<evidence type="ECO:0000256" key="7">
    <source>
        <dbReference type="ARBA" id="ARBA00022771"/>
    </source>
</evidence>
<dbReference type="SUPFAM" id="SSF56731">
    <property type="entry name" value="DNA primase core"/>
    <property type="match status" value="1"/>
</dbReference>
<dbReference type="InterPro" id="IPR006171">
    <property type="entry name" value="TOPRIM_dom"/>
</dbReference>
<dbReference type="EMBL" id="PCWQ01000007">
    <property type="protein sequence ID" value="PIR07160.1"/>
    <property type="molecule type" value="Genomic_DNA"/>
</dbReference>
<dbReference type="SMART" id="SM00400">
    <property type="entry name" value="ZnF_CHCC"/>
    <property type="match status" value="1"/>
</dbReference>
<comment type="catalytic activity">
    <reaction evidence="12">
        <text>ssDNA + n NTP = ssDNA/pppN(pN)n-1 hybrid + (n-1) diphosphate.</text>
        <dbReference type="EC" id="2.7.7.101"/>
    </reaction>
</comment>